<keyword evidence="2" id="KW-1185">Reference proteome</keyword>
<dbReference type="HOGENOM" id="CLU_2601437_0_0_0"/>
<dbReference type="STRING" id="521045.Kole_1559"/>
<dbReference type="AlphaFoldDB" id="C5CER9"/>
<protein>
    <submittedName>
        <fullName evidence="1">Uncharacterized protein</fullName>
    </submittedName>
</protein>
<dbReference type="RefSeq" id="WP_015868894.1">
    <property type="nucleotide sequence ID" value="NC_012785.1"/>
</dbReference>
<name>C5CER9_KOSOT</name>
<evidence type="ECO:0000313" key="1">
    <source>
        <dbReference type="EMBL" id="ACR80249.1"/>
    </source>
</evidence>
<accession>C5CER9</accession>
<proteinExistence type="predicted"/>
<gene>
    <name evidence="1" type="ordered locus">Kole_1559</name>
</gene>
<dbReference type="KEGG" id="kol:Kole_1559"/>
<sequence>MKNSINAFEIYGSTSPLTVNVGDKIRIIETKKKVRIELSKEKEIEILQLPGNSYYVRRGDTVYKIYIPRVKVRIEEWEH</sequence>
<reference evidence="1 2" key="2">
    <citation type="journal article" date="2011" name="J. Bacteriol.">
        <title>Genome Sequence of Kosmotoga olearia Strain TBF 19.5.1, a Thermophilic Bacterium with a Wide Growth Temperature Range, Isolated from the Troll B Oil Platform in the North Sea.</title>
        <authorList>
            <person name="Swithers K.S."/>
            <person name="Dipippo J.L."/>
            <person name="Bruce D.C."/>
            <person name="Detter C."/>
            <person name="Tapia R."/>
            <person name="Han S."/>
            <person name="Goodwin L.A."/>
            <person name="Han J."/>
            <person name="Woyke T."/>
            <person name="Pitluck S."/>
            <person name="Pennacchio L."/>
            <person name="Nolan M."/>
            <person name="Mikhailova N."/>
            <person name="Land M.L."/>
            <person name="Nesbo C.L."/>
            <person name="Gogarten J.P."/>
            <person name="Noll K.M."/>
        </authorList>
    </citation>
    <scope>NUCLEOTIDE SEQUENCE [LARGE SCALE GENOMIC DNA]</scope>
    <source>
        <strain evidence="2">ATCC BAA-1733 / DSM 21960 / TBF 19.5.1</strain>
    </source>
</reference>
<dbReference type="EMBL" id="CP001634">
    <property type="protein sequence ID" value="ACR80249.1"/>
    <property type="molecule type" value="Genomic_DNA"/>
</dbReference>
<dbReference type="Proteomes" id="UP000002382">
    <property type="component" value="Chromosome"/>
</dbReference>
<reference evidence="1 2" key="1">
    <citation type="submission" date="2009-06" db="EMBL/GenBank/DDBJ databases">
        <title>Complete sequence of Thermotogales bacterium TBF 19.5.1.</title>
        <authorList>
            <consortium name="US DOE Joint Genome Institute"/>
            <person name="Lucas S."/>
            <person name="Copeland A."/>
            <person name="Lapidus A."/>
            <person name="Glavina del Rio T."/>
            <person name="Tice H."/>
            <person name="Bruce D."/>
            <person name="Goodwin L."/>
            <person name="Pitluck S."/>
            <person name="Chertkov O."/>
            <person name="Brettin T."/>
            <person name="Detter J.C."/>
            <person name="Han C."/>
            <person name="Schmutz J."/>
            <person name="Larimer F."/>
            <person name="Land M."/>
            <person name="Hauser L."/>
            <person name="Kyrpides N."/>
            <person name="Ovchinnikova G."/>
            <person name="Noll K."/>
        </authorList>
    </citation>
    <scope>NUCLEOTIDE SEQUENCE [LARGE SCALE GENOMIC DNA]</scope>
    <source>
        <strain evidence="2">ATCC BAA-1733 / DSM 21960 / TBF 19.5.1</strain>
    </source>
</reference>
<organism evidence="1 2">
    <name type="scientific">Kosmotoga olearia (strain ATCC BAA-1733 / DSM 21960 / TBF 19.5.1)</name>
    <dbReference type="NCBI Taxonomy" id="521045"/>
    <lineage>
        <taxon>Bacteria</taxon>
        <taxon>Thermotogati</taxon>
        <taxon>Thermotogota</taxon>
        <taxon>Thermotogae</taxon>
        <taxon>Kosmotogales</taxon>
        <taxon>Kosmotogaceae</taxon>
        <taxon>Kosmotoga</taxon>
    </lineage>
</organism>
<evidence type="ECO:0000313" key="2">
    <source>
        <dbReference type="Proteomes" id="UP000002382"/>
    </source>
</evidence>